<organism evidence="2 3">
    <name type="scientific">Sphingomonas xinjiangensis</name>
    <dbReference type="NCBI Taxonomy" id="643568"/>
    <lineage>
        <taxon>Bacteria</taxon>
        <taxon>Pseudomonadati</taxon>
        <taxon>Pseudomonadota</taxon>
        <taxon>Alphaproteobacteria</taxon>
        <taxon>Sphingomonadales</taxon>
        <taxon>Sphingomonadaceae</taxon>
        <taxon>Sphingomonas</taxon>
    </lineage>
</organism>
<keyword evidence="3" id="KW-1185">Reference proteome</keyword>
<evidence type="ECO:0000313" key="2">
    <source>
        <dbReference type="EMBL" id="MBB5710867.1"/>
    </source>
</evidence>
<comment type="caution">
    <text evidence="2">The sequence shown here is derived from an EMBL/GenBank/DDBJ whole genome shotgun (WGS) entry which is preliminary data.</text>
</comment>
<protein>
    <submittedName>
        <fullName evidence="2">Uncharacterized protein</fullName>
    </submittedName>
</protein>
<evidence type="ECO:0000313" key="3">
    <source>
        <dbReference type="Proteomes" id="UP000527143"/>
    </source>
</evidence>
<feature type="signal peptide" evidence="1">
    <location>
        <begin position="1"/>
        <end position="18"/>
    </location>
</feature>
<sequence>MRIVLAAFLSLAAIPAQAADLATLDCVSTKLDAAVRGQIESEATAALVETGKRLTYSPAVGQGLGTAAKACAAEHKWTSAAAKAAGFYALAKIGLPLARKAVEEKGFDASALEDQFQALPEDKRTRVLTAQDTQALVQAAVTEESQQTRANAELLAEYFSFLSTAHYAAHDFSAA</sequence>
<dbReference type="RefSeq" id="WP_184087206.1">
    <property type="nucleotide sequence ID" value="NZ_JACIJF010000005.1"/>
</dbReference>
<name>A0A840YBZ1_9SPHN</name>
<gene>
    <name evidence="2" type="ORF">FHT02_002107</name>
</gene>
<proteinExistence type="predicted"/>
<dbReference type="AlphaFoldDB" id="A0A840YBZ1"/>
<dbReference type="EMBL" id="JACIJF010000005">
    <property type="protein sequence ID" value="MBB5710867.1"/>
    <property type="molecule type" value="Genomic_DNA"/>
</dbReference>
<dbReference type="Proteomes" id="UP000527143">
    <property type="component" value="Unassembled WGS sequence"/>
</dbReference>
<keyword evidence="1" id="KW-0732">Signal</keyword>
<accession>A0A840YBZ1</accession>
<feature type="chain" id="PRO_5032996887" evidence="1">
    <location>
        <begin position="19"/>
        <end position="175"/>
    </location>
</feature>
<reference evidence="2 3" key="1">
    <citation type="submission" date="2020-08" db="EMBL/GenBank/DDBJ databases">
        <title>Genomic Encyclopedia of Type Strains, Phase IV (KMG-IV): sequencing the most valuable type-strain genomes for metagenomic binning, comparative biology and taxonomic classification.</title>
        <authorList>
            <person name="Goeker M."/>
        </authorList>
    </citation>
    <scope>NUCLEOTIDE SEQUENCE [LARGE SCALE GENOMIC DNA]</scope>
    <source>
        <strain evidence="2 3">DSM 26736</strain>
    </source>
</reference>
<evidence type="ECO:0000256" key="1">
    <source>
        <dbReference type="SAM" id="SignalP"/>
    </source>
</evidence>